<proteinExistence type="predicted"/>
<gene>
    <name evidence="2" type="ordered locus">Bphyt_7408</name>
</gene>
<keyword evidence="2" id="KW-0614">Plasmid</keyword>
<dbReference type="EMBL" id="CP001054">
    <property type="protein sequence ID" value="ACD21693.1"/>
    <property type="molecule type" value="Genomic_DNA"/>
</dbReference>
<accession>B2TGX7</accession>
<sequence precursor="true">MKKTIVALALSLLTVAATAGETLGNLPVNGTRSVDSAPLVVNVDWIQKGKTILFTRETVLSQGLLHRDGYEVGQVTCTGTKETHTLASSQVFIGRALAIRPITVDASGNVGAVAISAQDTHEVGMKDMGPDWCLSRTVDTAGLTVSGLMASITRKGVTVIPLDADNSLRITPVSE</sequence>
<evidence type="ECO:0000256" key="1">
    <source>
        <dbReference type="SAM" id="SignalP"/>
    </source>
</evidence>
<dbReference type="Proteomes" id="UP000001739">
    <property type="component" value="Plasmid pBPHYT01"/>
</dbReference>
<dbReference type="AlphaFoldDB" id="B2TGX7"/>
<feature type="chain" id="PRO_5002782576" evidence="1">
    <location>
        <begin position="20"/>
        <end position="175"/>
    </location>
</feature>
<feature type="signal peptide" evidence="1">
    <location>
        <begin position="1"/>
        <end position="19"/>
    </location>
</feature>
<evidence type="ECO:0000313" key="2">
    <source>
        <dbReference type="EMBL" id="ACD21693.1"/>
    </source>
</evidence>
<organism evidence="2 3">
    <name type="scientific">Paraburkholderia phytofirmans (strain DSM 17436 / LMG 22146 / PsJN)</name>
    <name type="common">Burkholderia phytofirmans</name>
    <dbReference type="NCBI Taxonomy" id="398527"/>
    <lineage>
        <taxon>Bacteria</taxon>
        <taxon>Pseudomonadati</taxon>
        <taxon>Pseudomonadota</taxon>
        <taxon>Betaproteobacteria</taxon>
        <taxon>Burkholderiales</taxon>
        <taxon>Burkholderiaceae</taxon>
        <taxon>Paraburkholderia</taxon>
    </lineage>
</organism>
<protein>
    <submittedName>
        <fullName evidence="2">Uncharacterized protein</fullName>
    </submittedName>
</protein>
<dbReference type="KEGG" id="bpy:Bphyt_7408"/>
<evidence type="ECO:0000313" key="3">
    <source>
        <dbReference type="Proteomes" id="UP000001739"/>
    </source>
</evidence>
<geneLocation type="plasmid" evidence="2 3">
    <name>pBPHYT01</name>
</geneLocation>
<dbReference type="RefSeq" id="WP_012431062.1">
    <property type="nucleotide sequence ID" value="NC_010679.1"/>
</dbReference>
<dbReference type="HOGENOM" id="CLU_1529793_0_0_4"/>
<name>B2TGX7_PARPJ</name>
<keyword evidence="1" id="KW-0732">Signal</keyword>
<reference evidence="2 3" key="1">
    <citation type="journal article" date="2011" name="J. Bacteriol.">
        <title>Complete genome sequence of the plant growth-promoting endophyte Burkholderia phytofirmans strain PsJN.</title>
        <authorList>
            <person name="Weilharter A."/>
            <person name="Mitter B."/>
            <person name="Shin M.V."/>
            <person name="Chain P.S."/>
            <person name="Nowak J."/>
            <person name="Sessitsch A."/>
        </authorList>
    </citation>
    <scope>NUCLEOTIDE SEQUENCE [LARGE SCALE GENOMIC DNA]</scope>
    <source>
        <strain evidence="3">DSM 17436 / LMG 22146 / PsJN</strain>
        <plasmid evidence="2 3">pBPHYT01</plasmid>
    </source>
</reference>